<dbReference type="Gene3D" id="3.40.50.150">
    <property type="entry name" value="Vaccinia Virus protein VP39"/>
    <property type="match status" value="1"/>
</dbReference>
<dbReference type="Proteomes" id="UP001303373">
    <property type="component" value="Chromosome 10"/>
</dbReference>
<sequence>MALKIIITSAALLTLSAVVSPISQASLAPVYGAINVAVNHAQAVRITSTIGFSMGAMSWTDGPLDVLPWLAVWAFWIPVLEEIQVLFSGALGPVYGPMLSGFTSCQTVIILAAHACMGPLNKVYDFEAKFGKNIGIFAPVGAAMGIYFGLEKFFSETAFNDLSGLDPVKLQVLMALAFWALALLQYRRSHWKIYLLILPALFHTYLLNPHLESGFSTRGLESSLAQQNWTLLDRQWSNTGYISVIENVERGYRVLRCDHSLLGGEWTLTPKRQQSEGWKVGEPIYSVFEMLEAVRLMELSPRISDEDAKALIIGLGIGTAPKALAAHGIDTTTVEIDPIVYALATKYFGLPVTNNVVVQDAVSFVNSAVSTKSQKYDYIIHDVFTGGAEPLNLFNLEFIQSLRALLTSNGVAAINYAGDLTLPLSGLVLNTISKAFDGQCKIFRDGAPPAKSENVDEDEVDFINMVVFCRNKPGSISFRKPVKADFLESKSRESYLYPRADYEIPFPTVDVEDDKDDVLKRGKESDWKLHQAQGAQRHWKIMRAVVPDRVWELW</sequence>
<evidence type="ECO:0000313" key="3">
    <source>
        <dbReference type="Proteomes" id="UP001303373"/>
    </source>
</evidence>
<feature type="chain" id="PRO_5042829785" description="Spermine/spermidine synthase" evidence="1">
    <location>
        <begin position="22"/>
        <end position="554"/>
    </location>
</feature>
<dbReference type="InterPro" id="IPR029063">
    <property type="entry name" value="SAM-dependent_MTases_sf"/>
</dbReference>
<name>A0AAQ3M9D3_9PEZI</name>
<dbReference type="AlphaFoldDB" id="A0AAQ3M9D3"/>
<keyword evidence="1" id="KW-0732">Signal</keyword>
<organism evidence="2 3">
    <name type="scientific">Acrodontium crateriforme</name>
    <dbReference type="NCBI Taxonomy" id="150365"/>
    <lineage>
        <taxon>Eukaryota</taxon>
        <taxon>Fungi</taxon>
        <taxon>Dikarya</taxon>
        <taxon>Ascomycota</taxon>
        <taxon>Pezizomycotina</taxon>
        <taxon>Dothideomycetes</taxon>
        <taxon>Dothideomycetidae</taxon>
        <taxon>Mycosphaerellales</taxon>
        <taxon>Teratosphaeriaceae</taxon>
        <taxon>Acrodontium</taxon>
    </lineage>
</organism>
<dbReference type="EMBL" id="CP138589">
    <property type="protein sequence ID" value="WPH03213.1"/>
    <property type="molecule type" value="Genomic_DNA"/>
</dbReference>
<evidence type="ECO:0008006" key="4">
    <source>
        <dbReference type="Google" id="ProtNLM"/>
    </source>
</evidence>
<feature type="signal peptide" evidence="1">
    <location>
        <begin position="1"/>
        <end position="21"/>
    </location>
</feature>
<dbReference type="SUPFAM" id="SSF53335">
    <property type="entry name" value="S-adenosyl-L-methionine-dependent methyltransferases"/>
    <property type="match status" value="1"/>
</dbReference>
<evidence type="ECO:0000313" key="2">
    <source>
        <dbReference type="EMBL" id="WPH03213.1"/>
    </source>
</evidence>
<accession>A0AAQ3M9D3</accession>
<reference evidence="2 3" key="1">
    <citation type="submission" date="2023-11" db="EMBL/GenBank/DDBJ databases">
        <title>An acidophilic fungus is an integral part of prey digestion in a carnivorous sundew plant.</title>
        <authorList>
            <person name="Tsai I.J."/>
        </authorList>
    </citation>
    <scope>NUCLEOTIDE SEQUENCE [LARGE SCALE GENOMIC DNA]</scope>
    <source>
        <strain evidence="2">169a</strain>
    </source>
</reference>
<gene>
    <name evidence="2" type="ORF">R9X50_00609000</name>
</gene>
<proteinExistence type="predicted"/>
<dbReference type="Pfam" id="PF01564">
    <property type="entry name" value="Spermine_synth"/>
    <property type="match status" value="1"/>
</dbReference>
<protein>
    <recommendedName>
        <fullName evidence="4">Spermine/spermidine synthase</fullName>
    </recommendedName>
</protein>
<keyword evidence="3" id="KW-1185">Reference proteome</keyword>
<dbReference type="NCBIfam" id="NF037959">
    <property type="entry name" value="MFS_SpdSyn"/>
    <property type="match status" value="1"/>
</dbReference>
<evidence type="ECO:0000256" key="1">
    <source>
        <dbReference type="SAM" id="SignalP"/>
    </source>
</evidence>